<evidence type="ECO:0000256" key="3">
    <source>
        <dbReference type="ARBA" id="ARBA00001956"/>
    </source>
</evidence>
<dbReference type="PROSITE" id="PS51332">
    <property type="entry name" value="B12_BINDING"/>
    <property type="match status" value="1"/>
</dbReference>
<dbReference type="InterPro" id="IPR006158">
    <property type="entry name" value="Cobalamin-bd"/>
</dbReference>
<dbReference type="InterPro" id="IPR003759">
    <property type="entry name" value="Cbl-bd_cap"/>
</dbReference>
<gene>
    <name evidence="25" type="primary">metH_2</name>
    <name evidence="25" type="ORF">CLBCK_33830</name>
</gene>
<evidence type="ECO:0000259" key="22">
    <source>
        <dbReference type="PROSITE" id="PS50972"/>
    </source>
</evidence>
<dbReference type="FunFam" id="3.40.50.280:FF:000003">
    <property type="entry name" value="Dimethylamine methyltransferase corrinoid protein"/>
    <property type="match status" value="1"/>
</dbReference>
<evidence type="ECO:0000256" key="10">
    <source>
        <dbReference type="ARBA" id="ARBA00022605"/>
    </source>
</evidence>
<keyword evidence="13" id="KW-0949">S-adenosyl-L-methionine</keyword>
<feature type="domain" description="Pterin-binding" evidence="22">
    <location>
        <begin position="328"/>
        <end position="572"/>
    </location>
</feature>
<dbReference type="Gene3D" id="1.10.1240.10">
    <property type="entry name" value="Methionine synthase domain"/>
    <property type="match status" value="1"/>
</dbReference>
<dbReference type="Pfam" id="PF02574">
    <property type="entry name" value="S-methyl_trans"/>
    <property type="match status" value="1"/>
</dbReference>
<dbReference type="GO" id="GO:0008705">
    <property type="term" value="F:methionine synthase activity"/>
    <property type="evidence" value="ECO:0007669"/>
    <property type="project" value="UniProtKB-EC"/>
</dbReference>
<evidence type="ECO:0000256" key="18">
    <source>
        <dbReference type="ARBA" id="ARBA00025552"/>
    </source>
</evidence>
<dbReference type="InterPro" id="IPR036724">
    <property type="entry name" value="Cobalamin-bd_sf"/>
</dbReference>
<dbReference type="PROSITE" id="PS50970">
    <property type="entry name" value="HCY"/>
    <property type="match status" value="1"/>
</dbReference>
<dbReference type="InterPro" id="IPR017215">
    <property type="entry name" value="MetH_bac"/>
</dbReference>
<dbReference type="Gene3D" id="3.20.20.330">
    <property type="entry name" value="Homocysteine-binding-like domain"/>
    <property type="match status" value="1"/>
</dbReference>
<evidence type="ECO:0000256" key="17">
    <source>
        <dbReference type="ARBA" id="ARBA00023285"/>
    </source>
</evidence>
<dbReference type="EC" id="2.1.1.13" evidence="7"/>
<dbReference type="InterPro" id="IPR000489">
    <property type="entry name" value="Pterin-binding_dom"/>
</dbReference>
<name>A0A1S8S301_CLOBE</name>
<evidence type="ECO:0000256" key="14">
    <source>
        <dbReference type="ARBA" id="ARBA00022723"/>
    </source>
</evidence>
<evidence type="ECO:0000313" key="25">
    <source>
        <dbReference type="EMBL" id="OOM59645.1"/>
    </source>
</evidence>
<dbReference type="UniPathway" id="UPA00051">
    <property type="reaction ID" value="UER00081"/>
</dbReference>
<comment type="cofactor">
    <cofactor evidence="2 20">
        <name>Zn(2+)</name>
        <dbReference type="ChEBI" id="CHEBI:29105"/>
    </cofactor>
</comment>
<feature type="domain" description="Hcy-binding" evidence="21">
    <location>
        <begin position="15"/>
        <end position="300"/>
    </location>
</feature>
<dbReference type="GO" id="GO:0046653">
    <property type="term" value="P:tetrahydrofolate metabolic process"/>
    <property type="evidence" value="ECO:0007669"/>
    <property type="project" value="TreeGrafter"/>
</dbReference>
<dbReference type="PIRSF" id="PIRSF037472">
    <property type="entry name" value="DHPS_mtfrase"/>
    <property type="match status" value="1"/>
</dbReference>
<evidence type="ECO:0000256" key="6">
    <source>
        <dbReference type="ARBA" id="ARBA00010854"/>
    </source>
</evidence>
<keyword evidence="15 20" id="KW-0862">Zinc</keyword>
<proteinExistence type="inferred from homology"/>
<evidence type="ECO:0000259" key="24">
    <source>
        <dbReference type="PROSITE" id="PS51337"/>
    </source>
</evidence>
<evidence type="ECO:0000256" key="12">
    <source>
        <dbReference type="ARBA" id="ARBA00022679"/>
    </source>
</evidence>
<comment type="similarity">
    <text evidence="6">Belongs to the methylamine corrinoid protein family.</text>
</comment>
<dbReference type="SMART" id="SM01018">
    <property type="entry name" value="B12-binding_2"/>
    <property type="match status" value="1"/>
</dbReference>
<dbReference type="AlphaFoldDB" id="A0A1S8S301"/>
<evidence type="ECO:0000256" key="9">
    <source>
        <dbReference type="ARBA" id="ARBA00022603"/>
    </source>
</evidence>
<dbReference type="InterPro" id="IPR050554">
    <property type="entry name" value="Met_Synthase/Corrinoid"/>
</dbReference>
<dbReference type="EMBL" id="LZZI01000070">
    <property type="protein sequence ID" value="OOM59645.1"/>
    <property type="molecule type" value="Genomic_DNA"/>
</dbReference>
<evidence type="ECO:0000256" key="4">
    <source>
        <dbReference type="ARBA" id="ARBA00005178"/>
    </source>
</evidence>
<keyword evidence="9 20" id="KW-0489">Methyltransferase</keyword>
<dbReference type="Pfam" id="PF00809">
    <property type="entry name" value="Pterin_bind"/>
    <property type="match status" value="1"/>
</dbReference>
<dbReference type="CDD" id="cd02070">
    <property type="entry name" value="corrinoid_protein_B12-BD"/>
    <property type="match status" value="1"/>
</dbReference>
<dbReference type="InterPro" id="IPR003726">
    <property type="entry name" value="HCY_dom"/>
</dbReference>
<evidence type="ECO:0000256" key="16">
    <source>
        <dbReference type="ARBA" id="ARBA00023167"/>
    </source>
</evidence>
<organism evidence="25 26">
    <name type="scientific">Clostridium beijerinckii</name>
    <name type="common">Clostridium MP</name>
    <dbReference type="NCBI Taxonomy" id="1520"/>
    <lineage>
        <taxon>Bacteria</taxon>
        <taxon>Bacillati</taxon>
        <taxon>Bacillota</taxon>
        <taxon>Clostridia</taxon>
        <taxon>Eubacteriales</taxon>
        <taxon>Clostridiaceae</taxon>
        <taxon>Clostridium</taxon>
    </lineage>
</organism>
<evidence type="ECO:0000259" key="21">
    <source>
        <dbReference type="PROSITE" id="PS50970"/>
    </source>
</evidence>
<dbReference type="NCBIfam" id="NF005719">
    <property type="entry name" value="PRK07535.1"/>
    <property type="match status" value="1"/>
</dbReference>
<comment type="cofactor">
    <cofactor evidence="3">
        <name>methylcob(III)alamin</name>
        <dbReference type="ChEBI" id="CHEBI:28115"/>
    </cofactor>
</comment>
<dbReference type="SUPFAM" id="SSF52242">
    <property type="entry name" value="Cobalamin (vitamin B12)-binding domain"/>
    <property type="match status" value="1"/>
</dbReference>
<evidence type="ECO:0000256" key="11">
    <source>
        <dbReference type="ARBA" id="ARBA00022628"/>
    </source>
</evidence>
<feature type="domain" description="B12-binding" evidence="23">
    <location>
        <begin position="696"/>
        <end position="816"/>
    </location>
</feature>
<dbReference type="PANTHER" id="PTHR45833">
    <property type="entry name" value="METHIONINE SYNTHASE"/>
    <property type="match status" value="1"/>
</dbReference>
<dbReference type="GO" id="GO:0046872">
    <property type="term" value="F:metal ion binding"/>
    <property type="evidence" value="ECO:0007669"/>
    <property type="project" value="UniProtKB-KW"/>
</dbReference>
<dbReference type="SUPFAM" id="SSF51717">
    <property type="entry name" value="Dihydropteroate synthetase-like"/>
    <property type="match status" value="1"/>
</dbReference>
<dbReference type="Gene3D" id="3.40.50.280">
    <property type="entry name" value="Cobalamin-binding domain"/>
    <property type="match status" value="1"/>
</dbReference>
<comment type="caution">
    <text evidence="25">The sequence shown here is derived from an EMBL/GenBank/DDBJ whole genome shotgun (WGS) entry which is preliminary data.</text>
</comment>
<dbReference type="Pfam" id="PF02310">
    <property type="entry name" value="B12-binding"/>
    <property type="match status" value="1"/>
</dbReference>
<dbReference type="PROSITE" id="PS50972">
    <property type="entry name" value="PTERIN_BINDING"/>
    <property type="match status" value="1"/>
</dbReference>
<dbReference type="PANTHER" id="PTHR45833:SF1">
    <property type="entry name" value="METHIONINE SYNTHASE"/>
    <property type="match status" value="1"/>
</dbReference>
<keyword evidence="17" id="KW-0170">Cobalt</keyword>
<dbReference type="PROSITE" id="PS51337">
    <property type="entry name" value="B12_BINDING_NTER"/>
    <property type="match status" value="1"/>
</dbReference>
<keyword evidence="11" id="KW-0846">Cobalamin</keyword>
<keyword evidence="16" id="KW-0486">Methionine biosynthesis</keyword>
<dbReference type="GO" id="GO:0005829">
    <property type="term" value="C:cytosol"/>
    <property type="evidence" value="ECO:0007669"/>
    <property type="project" value="TreeGrafter"/>
</dbReference>
<evidence type="ECO:0000256" key="19">
    <source>
        <dbReference type="ARBA" id="ARBA00031040"/>
    </source>
</evidence>
<dbReference type="Gene3D" id="3.20.20.20">
    <property type="entry name" value="Dihydropteroate synthase-like"/>
    <property type="match status" value="1"/>
</dbReference>
<evidence type="ECO:0000256" key="5">
    <source>
        <dbReference type="ARBA" id="ARBA00010398"/>
    </source>
</evidence>
<dbReference type="Pfam" id="PF02607">
    <property type="entry name" value="B12-binding_2"/>
    <property type="match status" value="1"/>
</dbReference>
<accession>A0A1S8S301</accession>
<evidence type="ECO:0000256" key="2">
    <source>
        <dbReference type="ARBA" id="ARBA00001947"/>
    </source>
</evidence>
<dbReference type="Proteomes" id="UP000190973">
    <property type="component" value="Unassembled WGS sequence"/>
</dbReference>
<comment type="pathway">
    <text evidence="4">Amino-acid biosynthesis; L-methionine biosynthesis via de novo pathway; L-methionine from L-homocysteine (MetH route): step 1/1.</text>
</comment>
<dbReference type="InterPro" id="IPR036589">
    <property type="entry name" value="HCY_dom_sf"/>
</dbReference>
<reference evidence="25 26" key="1">
    <citation type="submission" date="2016-05" db="EMBL/GenBank/DDBJ databases">
        <title>Microbial solvent formation.</title>
        <authorList>
            <person name="Poehlein A."/>
            <person name="Montoya Solano J.D."/>
            <person name="Flitsch S."/>
            <person name="Krabben P."/>
            <person name="Duerre P."/>
            <person name="Daniel R."/>
        </authorList>
    </citation>
    <scope>NUCLEOTIDE SEQUENCE [LARGE SCALE GENOMIC DNA]</scope>
    <source>
        <strain evidence="25 26">DSM 53</strain>
    </source>
</reference>
<evidence type="ECO:0000256" key="20">
    <source>
        <dbReference type="PROSITE-ProRule" id="PRU00333"/>
    </source>
</evidence>
<protein>
    <recommendedName>
        <fullName evidence="8">Methionine synthase</fullName>
        <ecNumber evidence="7">2.1.1.13</ecNumber>
    </recommendedName>
    <alternativeName>
        <fullName evidence="19">5-methyltetrahydrofolate--homocysteine methyltransferase</fullName>
    </alternativeName>
</protein>
<comment type="similarity">
    <text evidence="5">Belongs to the vitamin-B12 dependent methionine synthase family.</text>
</comment>
<evidence type="ECO:0000313" key="26">
    <source>
        <dbReference type="Proteomes" id="UP000190973"/>
    </source>
</evidence>
<evidence type="ECO:0000256" key="15">
    <source>
        <dbReference type="ARBA" id="ARBA00022833"/>
    </source>
</evidence>
<dbReference type="GO" id="GO:0050667">
    <property type="term" value="P:homocysteine metabolic process"/>
    <property type="evidence" value="ECO:0007669"/>
    <property type="project" value="TreeGrafter"/>
</dbReference>
<feature type="binding site" evidence="20">
    <location>
        <position position="286"/>
    </location>
    <ligand>
        <name>Zn(2+)</name>
        <dbReference type="ChEBI" id="CHEBI:29105"/>
    </ligand>
</feature>
<keyword evidence="10" id="KW-0028">Amino-acid biosynthesis</keyword>
<dbReference type="SUPFAM" id="SSF47644">
    <property type="entry name" value="Methionine synthase domain"/>
    <property type="match status" value="1"/>
</dbReference>
<feature type="domain" description="B12-binding N-terminal" evidence="24">
    <location>
        <begin position="601"/>
        <end position="694"/>
    </location>
</feature>
<evidence type="ECO:0000256" key="7">
    <source>
        <dbReference type="ARBA" id="ARBA00012032"/>
    </source>
</evidence>
<dbReference type="GO" id="GO:0032259">
    <property type="term" value="P:methylation"/>
    <property type="evidence" value="ECO:0007669"/>
    <property type="project" value="UniProtKB-KW"/>
</dbReference>
<feature type="binding site" evidence="20">
    <location>
        <position position="285"/>
    </location>
    <ligand>
        <name>Zn(2+)</name>
        <dbReference type="ChEBI" id="CHEBI:29105"/>
    </ligand>
</feature>
<keyword evidence="14 20" id="KW-0479">Metal-binding</keyword>
<feature type="binding site" evidence="20">
    <location>
        <position position="219"/>
    </location>
    <ligand>
        <name>Zn(2+)</name>
        <dbReference type="ChEBI" id="CHEBI:29105"/>
    </ligand>
</feature>
<keyword evidence="12 20" id="KW-0808">Transferase</keyword>
<dbReference type="SUPFAM" id="SSF82282">
    <property type="entry name" value="Homocysteine S-methyltransferase"/>
    <property type="match status" value="1"/>
</dbReference>
<dbReference type="GO" id="GO:0031419">
    <property type="term" value="F:cobalamin binding"/>
    <property type="evidence" value="ECO:0007669"/>
    <property type="project" value="UniProtKB-KW"/>
</dbReference>
<dbReference type="InterPro" id="IPR036594">
    <property type="entry name" value="Meth_synthase_dom"/>
</dbReference>
<evidence type="ECO:0000256" key="1">
    <source>
        <dbReference type="ARBA" id="ARBA00001700"/>
    </source>
</evidence>
<sequence length="816" mass="89906">MLTIKIAVLEEREKSVGLREYIKNNILIFDGAMGTMLQKKGLKLGENPEILNLKEPYIIEEIHREYISSGANVITTNTFGANELKLKLCGLVVEEAIDAAVNIAKKAKGNSETYIALDVGPIGELLEPMGTLSFDRAYEIFKRQIIQGVKSGVDIILIETMTDLYELKAAVLAAKENSSLPIFCTMTFEENLRTFTGCTPEAMVLVLEGLGVDALGVNCSLGPKQLKPIVEEICSLSHIPVMVQPNAGLPTLSIGNETKYDVTKEEFADTLCGFIDLGVRVIGGCCGTSPEYIEELYKITRNKKLVSMEKEYYSAVCTPSKVVRIDGVRIIGERINPTGKKIFKEALKNGDLDYILNQAVSQIEVGAHILDVNVGLPEIDEADMMHKVIREIQGIMDTPLQIDSSDHKAIETGLRYYNGKPILNSVNGEAEVLDRILPIVKKYGASIVGLTLDERGIPAKAEERFEIAEKIISKAAEYGIRKEDVFIDCLVLTVSAQQKEVQETLKAVRMVKEKLGVKTVLGVSNISFGLPNRELINETFLALALANGLDLPIINPNVNGMIRVIDSYNVLYNYDKGAERYINNYANLELSREVTIKGNGSAKSNSNTNAVHDLKYIVVKGLKEEAKQATVELLKEKKELEIVNEYLIPALDMVGEKYEKGELFLPQLIQAAETVKNSFSILKEEISRTNSQTISKGKIIVATVKGDIHDIGKNIVKVILENYGYEMIDLGKDVPIKSVVEEAKKHNASLIGLSALMTTTLKSMEETIKALREDGYNGKIFVGGAVLTKDTAERIGADFYAKDAKESVEIARRVLS</sequence>
<evidence type="ECO:0000256" key="13">
    <source>
        <dbReference type="ARBA" id="ARBA00022691"/>
    </source>
</evidence>
<comment type="catalytic activity">
    <reaction evidence="1">
        <text>(6S)-5-methyl-5,6,7,8-tetrahydrofolate + L-homocysteine = (6S)-5,6,7,8-tetrahydrofolate + L-methionine</text>
        <dbReference type="Rhea" id="RHEA:11172"/>
        <dbReference type="ChEBI" id="CHEBI:18608"/>
        <dbReference type="ChEBI" id="CHEBI:57453"/>
        <dbReference type="ChEBI" id="CHEBI:57844"/>
        <dbReference type="ChEBI" id="CHEBI:58199"/>
        <dbReference type="EC" id="2.1.1.13"/>
    </reaction>
</comment>
<evidence type="ECO:0000259" key="23">
    <source>
        <dbReference type="PROSITE" id="PS51332"/>
    </source>
</evidence>
<comment type="function">
    <text evidence="18">Catalyzes the transfer of a methyl group from methyl-cobalamin to homocysteine, yielding enzyme-bound cob(I)alamin and methionine. Subsequently, remethylates the cofactor using methyltetrahydrofolate.</text>
</comment>
<dbReference type="InterPro" id="IPR011005">
    <property type="entry name" value="Dihydropteroate_synth-like_sf"/>
</dbReference>
<evidence type="ECO:0000256" key="8">
    <source>
        <dbReference type="ARBA" id="ARBA00013998"/>
    </source>
</evidence>